<dbReference type="InterPro" id="IPR011335">
    <property type="entry name" value="Restrct_endonuc-II-like"/>
</dbReference>
<proteinExistence type="inferred from homology"/>
<comment type="caution">
    <text evidence="3">The sequence shown here is derived from an EMBL/GenBank/DDBJ whole genome shotgun (WGS) entry which is preliminary data.</text>
</comment>
<reference evidence="3" key="1">
    <citation type="journal article" date="2021" name="PeerJ">
        <title>Extensive microbial diversity within the chicken gut microbiome revealed by metagenomics and culture.</title>
        <authorList>
            <person name="Gilroy R."/>
            <person name="Ravi A."/>
            <person name="Getino M."/>
            <person name="Pursley I."/>
            <person name="Horton D.L."/>
            <person name="Alikhan N.F."/>
            <person name="Baker D."/>
            <person name="Gharbi K."/>
            <person name="Hall N."/>
            <person name="Watson M."/>
            <person name="Adriaenssens E.M."/>
            <person name="Foster-Nyarko E."/>
            <person name="Jarju S."/>
            <person name="Secka A."/>
            <person name="Antonio M."/>
            <person name="Oren A."/>
            <person name="Chaudhuri R.R."/>
            <person name="La Ragione R."/>
            <person name="Hildebrand F."/>
            <person name="Pallen M.J."/>
        </authorList>
    </citation>
    <scope>NUCLEOTIDE SEQUENCE</scope>
    <source>
        <strain evidence="3">ChiSxjej6B18-287</strain>
    </source>
</reference>
<protein>
    <recommendedName>
        <fullName evidence="2">UPF0102 protein H9935_04360</fullName>
    </recommendedName>
</protein>
<dbReference type="EMBL" id="DWWV01000048">
    <property type="protein sequence ID" value="HJC10032.1"/>
    <property type="molecule type" value="Genomic_DNA"/>
</dbReference>
<gene>
    <name evidence="3" type="ORF">H9935_04360</name>
</gene>
<organism evidence="3 4">
    <name type="scientific">Candidatus Blautia merdigallinarum</name>
    <dbReference type="NCBI Taxonomy" id="2838495"/>
    <lineage>
        <taxon>Bacteria</taxon>
        <taxon>Bacillati</taxon>
        <taxon>Bacillota</taxon>
        <taxon>Clostridia</taxon>
        <taxon>Lachnospirales</taxon>
        <taxon>Lachnospiraceae</taxon>
        <taxon>Blautia</taxon>
    </lineage>
</organism>
<comment type="similarity">
    <text evidence="1 2">Belongs to the UPF0102 family.</text>
</comment>
<evidence type="ECO:0000256" key="1">
    <source>
        <dbReference type="ARBA" id="ARBA00006738"/>
    </source>
</evidence>
<reference evidence="3" key="2">
    <citation type="submission" date="2021-04" db="EMBL/GenBank/DDBJ databases">
        <authorList>
            <person name="Gilroy R."/>
        </authorList>
    </citation>
    <scope>NUCLEOTIDE SEQUENCE</scope>
    <source>
        <strain evidence="3">ChiSxjej6B18-287</strain>
    </source>
</reference>
<dbReference type="PANTHER" id="PTHR34039:SF1">
    <property type="entry name" value="UPF0102 PROTEIN YRAN"/>
    <property type="match status" value="1"/>
</dbReference>
<dbReference type="NCBIfam" id="NF009150">
    <property type="entry name" value="PRK12497.1-3"/>
    <property type="match status" value="1"/>
</dbReference>
<dbReference type="Gene3D" id="3.40.1350.10">
    <property type="match status" value="1"/>
</dbReference>
<sequence>MSAGKKGEDSAKKTGIRYEQTAADFLQTQGFKILERNFRCPAGEIDVIAQEGEYLCFLEVKFRKEENRGTPQEAVDKKKQRRISKAALYYLMKKGLADTTPCRFDVVAIRPEKITLIKNAFPFKR</sequence>
<dbReference type="InterPro" id="IPR003509">
    <property type="entry name" value="UPF0102_YraN-like"/>
</dbReference>
<dbReference type="SUPFAM" id="SSF52980">
    <property type="entry name" value="Restriction endonuclease-like"/>
    <property type="match status" value="1"/>
</dbReference>
<accession>A0A9D2SJ73</accession>
<evidence type="ECO:0000313" key="4">
    <source>
        <dbReference type="Proteomes" id="UP000823893"/>
    </source>
</evidence>
<evidence type="ECO:0000256" key="2">
    <source>
        <dbReference type="HAMAP-Rule" id="MF_00048"/>
    </source>
</evidence>
<name>A0A9D2SJ73_9FIRM</name>
<evidence type="ECO:0000313" key="3">
    <source>
        <dbReference type="EMBL" id="HJC10032.1"/>
    </source>
</evidence>
<dbReference type="PANTHER" id="PTHR34039">
    <property type="entry name" value="UPF0102 PROTEIN YRAN"/>
    <property type="match status" value="1"/>
</dbReference>
<dbReference type="NCBIfam" id="TIGR00252">
    <property type="entry name" value="YraN family protein"/>
    <property type="match status" value="1"/>
</dbReference>
<dbReference type="Pfam" id="PF02021">
    <property type="entry name" value="UPF0102"/>
    <property type="match status" value="1"/>
</dbReference>
<dbReference type="Proteomes" id="UP000823893">
    <property type="component" value="Unassembled WGS sequence"/>
</dbReference>
<dbReference type="AlphaFoldDB" id="A0A9D2SJ73"/>
<dbReference type="CDD" id="cd20736">
    <property type="entry name" value="PoNe_Nuclease"/>
    <property type="match status" value="1"/>
</dbReference>
<dbReference type="GO" id="GO:0003676">
    <property type="term" value="F:nucleic acid binding"/>
    <property type="evidence" value="ECO:0007669"/>
    <property type="project" value="InterPro"/>
</dbReference>
<dbReference type="HAMAP" id="MF_00048">
    <property type="entry name" value="UPF0102"/>
    <property type="match status" value="1"/>
</dbReference>
<dbReference type="InterPro" id="IPR011856">
    <property type="entry name" value="tRNA_endonuc-like_dom_sf"/>
</dbReference>